<gene>
    <name evidence="1" type="ORF">SAMN05216222_5116</name>
</gene>
<evidence type="ECO:0000313" key="2">
    <source>
        <dbReference type="Proteomes" id="UP000198481"/>
    </source>
</evidence>
<dbReference type="Proteomes" id="UP000198481">
    <property type="component" value="Chromosome I"/>
</dbReference>
<sequence>MAVTRRLGLGVFLALGLVPLFHLLSPETASPVVAVDGRCDAASFQITLPSSVCTWIKRTKSSVVTFGVELKGMRIVQPDIVRGSHMIVRIRPVETPIPRGQTALKGLEPTSVTAGRSEYKFRGQTVYLLQGIDGTSVYVSRGLTTFEADRLYGKTIEVLYQYDRQRDDFEALDTQLVELLKRVDLQQKPSM</sequence>
<dbReference type="RefSeq" id="WP_157720188.1">
    <property type="nucleotide sequence ID" value="NZ_LT629762.1"/>
</dbReference>
<reference evidence="1 2" key="1">
    <citation type="submission" date="2016-10" db="EMBL/GenBank/DDBJ databases">
        <authorList>
            <person name="de Groot N.N."/>
        </authorList>
    </citation>
    <scope>NUCLEOTIDE SEQUENCE [LARGE SCALE GENOMIC DNA]</scope>
    <source>
        <strain evidence="1 2">LMG 26867</strain>
    </source>
</reference>
<dbReference type="AlphaFoldDB" id="A0A1H2BDQ1"/>
<name>A0A1H2BDQ1_9PSED</name>
<dbReference type="EMBL" id="LT629762">
    <property type="protein sequence ID" value="SDT56371.1"/>
    <property type="molecule type" value="Genomic_DNA"/>
</dbReference>
<evidence type="ECO:0000313" key="1">
    <source>
        <dbReference type="EMBL" id="SDT56371.1"/>
    </source>
</evidence>
<proteinExistence type="predicted"/>
<accession>A0A1H2BDQ1</accession>
<organism evidence="1 2">
    <name type="scientific">Pseudomonas prosekii</name>
    <dbReference type="NCBI Taxonomy" id="1148509"/>
    <lineage>
        <taxon>Bacteria</taxon>
        <taxon>Pseudomonadati</taxon>
        <taxon>Pseudomonadota</taxon>
        <taxon>Gammaproteobacteria</taxon>
        <taxon>Pseudomonadales</taxon>
        <taxon>Pseudomonadaceae</taxon>
        <taxon>Pseudomonas</taxon>
    </lineage>
</organism>
<protein>
    <submittedName>
        <fullName evidence="1">Uncharacterized protein</fullName>
    </submittedName>
</protein>